<dbReference type="Pfam" id="PF22586">
    <property type="entry name" value="ANCHR-like_BBOX"/>
    <property type="match status" value="1"/>
</dbReference>
<dbReference type="Gene3D" id="2.120.10.30">
    <property type="entry name" value="TolB, C-terminal domain"/>
    <property type="match status" value="1"/>
</dbReference>
<dbReference type="PANTHER" id="PTHR25462">
    <property type="entry name" value="BONUS, ISOFORM C-RELATED"/>
    <property type="match status" value="1"/>
</dbReference>
<name>A0A8S3TGZ6_MYTED</name>
<dbReference type="AlphaFoldDB" id="A0A8S3TGZ6"/>
<keyword evidence="1" id="KW-0863">Zinc-finger</keyword>
<evidence type="ECO:0000256" key="1">
    <source>
        <dbReference type="PROSITE-ProRule" id="PRU00024"/>
    </source>
</evidence>
<dbReference type="Gene3D" id="3.30.160.60">
    <property type="entry name" value="Classic Zinc Finger"/>
    <property type="match status" value="1"/>
</dbReference>
<keyword evidence="1" id="KW-0479">Metal-binding</keyword>
<evidence type="ECO:0000313" key="4">
    <source>
        <dbReference type="Proteomes" id="UP000683360"/>
    </source>
</evidence>
<accession>A0A8S3TGZ6</accession>
<evidence type="ECO:0000313" key="3">
    <source>
        <dbReference type="EMBL" id="CAG2232808.1"/>
    </source>
</evidence>
<gene>
    <name evidence="3" type="ORF">MEDL_45448</name>
</gene>
<dbReference type="PANTHER" id="PTHR25462:SF296">
    <property type="entry name" value="MEIOTIC P26, ISOFORM F"/>
    <property type="match status" value="1"/>
</dbReference>
<proteinExistence type="predicted"/>
<feature type="domain" description="B box-type" evidence="2">
    <location>
        <begin position="3"/>
        <end position="49"/>
    </location>
</feature>
<dbReference type="CDD" id="cd19756">
    <property type="entry name" value="Bbox2"/>
    <property type="match status" value="1"/>
</dbReference>
<dbReference type="SUPFAM" id="SSF57845">
    <property type="entry name" value="B-box zinc-binding domain"/>
    <property type="match status" value="1"/>
</dbReference>
<dbReference type="GO" id="GO:0008270">
    <property type="term" value="F:zinc ion binding"/>
    <property type="evidence" value="ECO:0007669"/>
    <property type="project" value="UniProtKB-KW"/>
</dbReference>
<dbReference type="InterPro" id="IPR000315">
    <property type="entry name" value="Znf_B-box"/>
</dbReference>
<dbReference type="OrthoDB" id="6088295at2759"/>
<sequence>MASSLERCSHCKPKVAVIRCRDCEEFFCLDCKISHSKFKPTREHQVVDANNYKKLPDFVKSITNNCNNHNEKYSSYCETHNELLCSGCVLNHEPSSCTVLKLNEVTQDEHLSIINLEEDLTYLHDNLNKVISRIRENKSTVVNKENADRKEILYLRRSIDSHLNRIEQELKDKISSNQKTMMKTLSSQENYFKSKRESVEKMRKEIEYIKQYAGKFQTFVGIQKMKANVDGQIKDQLENVRTEEVNTEFCLSQELVSLVDRVKSFGSSSIETVEVRAHIVSNPMQAQAAALESVERKSLLPEVYLKHEIEFPNQLDKTPIEIRGCEILASGELVFIDAANKRLMKFLANGHYQKDVANFNGTPFDVTYTENDKVAVTIRDTKEVVFNNINTGKEIDKVNLGHQCLGIDACHETKTLAVFTLHKIKANEIILLTYNGDKKPKIVKRIPVSNFASMKHISLHCKEIKASDANSNKVACIDVNGQTLWLFKKQDVLSHPKGISANINGDIFIAGKTSNNVIFMTADGKRHKTIIDEDVLKEPYALNFSSQRSELLICNLKGPCFLYNIKKFEI</sequence>
<keyword evidence="1" id="KW-0862">Zinc</keyword>
<dbReference type="InterPro" id="IPR011042">
    <property type="entry name" value="6-blade_b-propeller_TolB-like"/>
</dbReference>
<dbReference type="SUPFAM" id="SSF101898">
    <property type="entry name" value="NHL repeat"/>
    <property type="match status" value="1"/>
</dbReference>
<dbReference type="EMBL" id="CAJPWZ010002189">
    <property type="protein sequence ID" value="CAG2232808.1"/>
    <property type="molecule type" value="Genomic_DNA"/>
</dbReference>
<keyword evidence="4" id="KW-1185">Reference proteome</keyword>
<dbReference type="PROSITE" id="PS50119">
    <property type="entry name" value="ZF_BBOX"/>
    <property type="match status" value="1"/>
</dbReference>
<dbReference type="InterPro" id="IPR047153">
    <property type="entry name" value="TRIM45/56/19-like"/>
</dbReference>
<dbReference type="Proteomes" id="UP000683360">
    <property type="component" value="Unassembled WGS sequence"/>
</dbReference>
<comment type="caution">
    <text evidence="3">The sequence shown here is derived from an EMBL/GenBank/DDBJ whole genome shotgun (WGS) entry which is preliminary data.</text>
</comment>
<evidence type="ECO:0000259" key="2">
    <source>
        <dbReference type="PROSITE" id="PS50119"/>
    </source>
</evidence>
<organism evidence="3 4">
    <name type="scientific">Mytilus edulis</name>
    <name type="common">Blue mussel</name>
    <dbReference type="NCBI Taxonomy" id="6550"/>
    <lineage>
        <taxon>Eukaryota</taxon>
        <taxon>Metazoa</taxon>
        <taxon>Spiralia</taxon>
        <taxon>Lophotrochozoa</taxon>
        <taxon>Mollusca</taxon>
        <taxon>Bivalvia</taxon>
        <taxon>Autobranchia</taxon>
        <taxon>Pteriomorphia</taxon>
        <taxon>Mytilida</taxon>
        <taxon>Mytiloidea</taxon>
        <taxon>Mytilidae</taxon>
        <taxon>Mytilinae</taxon>
        <taxon>Mytilus</taxon>
    </lineage>
</organism>
<protein>
    <recommendedName>
        <fullName evidence="2">B box-type domain-containing protein</fullName>
    </recommendedName>
</protein>
<dbReference type="CDD" id="cd19757">
    <property type="entry name" value="Bbox1"/>
    <property type="match status" value="1"/>
</dbReference>
<reference evidence="3" key="1">
    <citation type="submission" date="2021-03" db="EMBL/GenBank/DDBJ databases">
        <authorList>
            <person name="Bekaert M."/>
        </authorList>
    </citation>
    <scope>NUCLEOTIDE SEQUENCE</scope>
</reference>
<dbReference type="SMART" id="SM00336">
    <property type="entry name" value="BBOX"/>
    <property type="match status" value="2"/>
</dbReference>